<sequence>MNQGRESIFSLSNILVAILVLIALATSVLWYKSTTNETKMTALSKEIERLQVEKKDYAESTRTLSTDDISTEVTTSNIDVKTQLEKQKTNIEKAIQHTYGMTKTQQAYSELQQTISPLVGDDFSDKLVVLGKPVVSEAGILFPFERLKSVKVFFGNYDLGSKKADCYVLVNYESTVNATTTGVEAAGKQTTISGQDFFILDYDLENDSLNYADYQRNINNRNINNSEGGE</sequence>
<dbReference type="RefSeq" id="WP_185541777.1">
    <property type="nucleotide sequence ID" value="NZ_JAARZA010000011.1"/>
</dbReference>
<dbReference type="AlphaFoldDB" id="A0A842EVX7"/>
<gene>
    <name evidence="2" type="ORF">HCB35_17270</name>
</gene>
<dbReference type="EMBL" id="JAARZA010000011">
    <property type="protein sequence ID" value="MBC2242227.1"/>
    <property type="molecule type" value="Genomic_DNA"/>
</dbReference>
<proteinExistence type="predicted"/>
<dbReference type="Proteomes" id="UP000553016">
    <property type="component" value="Unassembled WGS sequence"/>
</dbReference>
<reference evidence="2 3" key="1">
    <citation type="submission" date="2020-03" db="EMBL/GenBank/DDBJ databases">
        <title>Soil Listeria distribution.</title>
        <authorList>
            <person name="Liao J."/>
            <person name="Wiedmann M."/>
        </authorList>
    </citation>
    <scope>NUCLEOTIDE SEQUENCE [LARGE SCALE GENOMIC DNA]</scope>
    <source>
        <strain evidence="2 3">FSL L7-0149</strain>
    </source>
</reference>
<accession>A0A842EVX7</accession>
<feature type="transmembrane region" description="Helical" evidence="1">
    <location>
        <begin position="12"/>
        <end position="31"/>
    </location>
</feature>
<organism evidence="2 3">
    <name type="scientific">Listeria booriae</name>
    <dbReference type="NCBI Taxonomy" id="1552123"/>
    <lineage>
        <taxon>Bacteria</taxon>
        <taxon>Bacillati</taxon>
        <taxon>Bacillota</taxon>
        <taxon>Bacilli</taxon>
        <taxon>Bacillales</taxon>
        <taxon>Listeriaceae</taxon>
        <taxon>Listeria</taxon>
    </lineage>
</organism>
<protein>
    <submittedName>
        <fullName evidence="2">Uncharacterized protein</fullName>
    </submittedName>
</protein>
<keyword evidence="1" id="KW-0812">Transmembrane</keyword>
<name>A0A842EVX7_9LIST</name>
<comment type="caution">
    <text evidence="2">The sequence shown here is derived from an EMBL/GenBank/DDBJ whole genome shotgun (WGS) entry which is preliminary data.</text>
</comment>
<keyword evidence="1" id="KW-1133">Transmembrane helix</keyword>
<evidence type="ECO:0000256" key="1">
    <source>
        <dbReference type="SAM" id="Phobius"/>
    </source>
</evidence>
<evidence type="ECO:0000313" key="2">
    <source>
        <dbReference type="EMBL" id="MBC2242227.1"/>
    </source>
</evidence>
<evidence type="ECO:0000313" key="3">
    <source>
        <dbReference type="Proteomes" id="UP000553016"/>
    </source>
</evidence>
<keyword evidence="1" id="KW-0472">Membrane</keyword>